<protein>
    <submittedName>
        <fullName evidence="2">Uncharacterized protein</fullName>
    </submittedName>
</protein>
<dbReference type="OrthoDB" id="2968589at2"/>
<dbReference type="GeneID" id="34222478"/>
<evidence type="ECO:0000313" key="2">
    <source>
        <dbReference type="EMBL" id="AIF65399.1"/>
    </source>
</evidence>
<organism evidence="2 4">
    <name type="scientific">Terribacillus saccharophilus</name>
    <dbReference type="NCBI Taxonomy" id="361277"/>
    <lineage>
        <taxon>Bacteria</taxon>
        <taxon>Bacillati</taxon>
        <taxon>Bacillota</taxon>
        <taxon>Bacilli</taxon>
        <taxon>Bacillales</taxon>
        <taxon>Bacillaceae</taxon>
        <taxon>Terribacillus</taxon>
    </lineage>
</organism>
<evidence type="ECO:0000313" key="4">
    <source>
        <dbReference type="Proteomes" id="UP000027980"/>
    </source>
</evidence>
<proteinExistence type="predicted"/>
<keyword evidence="1" id="KW-0812">Transmembrane</keyword>
<dbReference type="Proteomes" id="UP000199735">
    <property type="component" value="Unassembled WGS sequence"/>
</dbReference>
<accession>A0A075LG52</accession>
<reference evidence="3 5" key="2">
    <citation type="submission" date="2016-10" db="EMBL/GenBank/DDBJ databases">
        <authorList>
            <person name="Varghese N."/>
            <person name="Submissions S."/>
        </authorList>
    </citation>
    <scope>NUCLEOTIDE SEQUENCE [LARGE SCALE GENOMIC DNA]</scope>
    <source>
        <strain evidence="3 5">DSM 21619</strain>
    </source>
</reference>
<dbReference type="KEGG" id="tap:GZ22_01145"/>
<feature type="transmembrane region" description="Helical" evidence="1">
    <location>
        <begin position="52"/>
        <end position="71"/>
    </location>
</feature>
<evidence type="ECO:0000256" key="1">
    <source>
        <dbReference type="SAM" id="Phobius"/>
    </source>
</evidence>
<evidence type="ECO:0000313" key="3">
    <source>
        <dbReference type="EMBL" id="SEN72931.1"/>
    </source>
</evidence>
<dbReference type="RefSeq" id="WP_038557873.1">
    <property type="nucleotide sequence ID" value="NZ_CP008876.1"/>
</dbReference>
<name>A0A075LG52_9BACI</name>
<accession>A0AAX2EHR5</accession>
<sequence>MQRKAALLFIGLVLSIMVQVMVLHPMYQLGTNDIQAQHVVIHKADLPDDEKHWFPIISQTAVLIFLPVLLVTSMMQARMMQTKQAVRHFLLAVFYQSSYR</sequence>
<keyword evidence="1" id="KW-0472">Membrane</keyword>
<gene>
    <name evidence="2" type="ORF">GZ22_01145</name>
    <name evidence="3" type="ORF">SAMN04489762_2687</name>
</gene>
<dbReference type="EMBL" id="CP008876">
    <property type="protein sequence ID" value="AIF65399.1"/>
    <property type="molecule type" value="Genomic_DNA"/>
</dbReference>
<dbReference type="AlphaFoldDB" id="A0A075LG52"/>
<dbReference type="HOGENOM" id="CLU_2304673_0_0_9"/>
<dbReference type="EMBL" id="FOCD01000003">
    <property type="protein sequence ID" value="SEN72931.1"/>
    <property type="molecule type" value="Genomic_DNA"/>
</dbReference>
<reference evidence="2 4" key="1">
    <citation type="submission" date="2014-07" db="EMBL/GenBank/DDBJ databases">
        <title>Complete genome sequence of a moderately halophilic bacterium Terribacillus aidingensis MP602, isolated from Cryptomeria fortunei in Tianmu mountain in China.</title>
        <authorList>
            <person name="Wang Y."/>
            <person name="Lu P."/>
            <person name="Zhang L."/>
        </authorList>
    </citation>
    <scope>NUCLEOTIDE SEQUENCE [LARGE SCALE GENOMIC DNA]</scope>
    <source>
        <strain evidence="2 4">MP602</strain>
    </source>
</reference>
<keyword evidence="1" id="KW-1133">Transmembrane helix</keyword>
<dbReference type="Proteomes" id="UP000027980">
    <property type="component" value="Chromosome"/>
</dbReference>
<evidence type="ECO:0000313" key="5">
    <source>
        <dbReference type="Proteomes" id="UP000199735"/>
    </source>
</evidence>